<evidence type="ECO:0000313" key="3">
    <source>
        <dbReference type="Proteomes" id="UP000230137"/>
    </source>
</evidence>
<dbReference type="AlphaFoldDB" id="A0A2M7W4H1"/>
<proteinExistence type="predicted"/>
<feature type="coiled-coil region" evidence="1">
    <location>
        <begin position="21"/>
        <end position="48"/>
    </location>
</feature>
<organism evidence="2 3">
    <name type="scientific">Candidatus Berkelbacteria bacterium CG_4_10_14_0_2_um_filter_35_9_33_12</name>
    <dbReference type="NCBI Taxonomy" id="1974499"/>
    <lineage>
        <taxon>Bacteria</taxon>
        <taxon>Candidatus Berkelbacteria</taxon>
    </lineage>
</organism>
<sequence>MGGKTERITNNQEGESKTRGIVELIDQIEADEEKKEATKKLVTDLLNQIEDKYGEGGEGSKPFHDLDHSIEFVVDSLVAFDLYQEKYPNLISPKDKLFVIIAGAGHDIIQENNGMQDPGKNEQESVELVLRQISKDDKLKNIFSDEEKSWVIKMILATQFDFANHRQLLTRDNIQIKEDMLERIMALADLMALGDFDRQYWRGNRLFWEVNTNKYQNEDINGKLNLAISWFDGQIKFLHKQTEYLKKFDDISIQFYPDISANIQLYTEILEQVDILQQKFFSMEIKQEEVEENLERLLSKDKEIIDSLKNELGLRKDRFKNKKTPADLLIS</sequence>
<dbReference type="EMBL" id="PFQF01000019">
    <property type="protein sequence ID" value="PJA20691.1"/>
    <property type="molecule type" value="Genomic_DNA"/>
</dbReference>
<keyword evidence="1" id="KW-0175">Coiled coil</keyword>
<accession>A0A2M7W4H1</accession>
<reference evidence="3" key="1">
    <citation type="submission" date="2017-09" db="EMBL/GenBank/DDBJ databases">
        <title>Depth-based differentiation of microbial function through sediment-hosted aquifers and enrichment of novel symbionts in the deep terrestrial subsurface.</title>
        <authorList>
            <person name="Probst A.J."/>
            <person name="Ladd B."/>
            <person name="Jarett J.K."/>
            <person name="Geller-Mcgrath D.E."/>
            <person name="Sieber C.M.K."/>
            <person name="Emerson J.B."/>
            <person name="Anantharaman K."/>
            <person name="Thomas B.C."/>
            <person name="Malmstrom R."/>
            <person name="Stieglmeier M."/>
            <person name="Klingl A."/>
            <person name="Woyke T."/>
            <person name="Ryan C.M."/>
            <person name="Banfield J.F."/>
        </authorList>
    </citation>
    <scope>NUCLEOTIDE SEQUENCE [LARGE SCALE GENOMIC DNA]</scope>
</reference>
<protein>
    <recommendedName>
        <fullName evidence="4">HD domain-containing protein</fullName>
    </recommendedName>
</protein>
<dbReference type="SUPFAM" id="SSF109604">
    <property type="entry name" value="HD-domain/PDEase-like"/>
    <property type="match status" value="1"/>
</dbReference>
<dbReference type="Proteomes" id="UP000230137">
    <property type="component" value="Unassembled WGS sequence"/>
</dbReference>
<evidence type="ECO:0000313" key="2">
    <source>
        <dbReference type="EMBL" id="PJA20691.1"/>
    </source>
</evidence>
<evidence type="ECO:0008006" key="4">
    <source>
        <dbReference type="Google" id="ProtNLM"/>
    </source>
</evidence>
<evidence type="ECO:0000256" key="1">
    <source>
        <dbReference type="SAM" id="Coils"/>
    </source>
</evidence>
<name>A0A2M7W4H1_9BACT</name>
<gene>
    <name evidence="2" type="ORF">COX60_01020</name>
</gene>
<comment type="caution">
    <text evidence="2">The sequence shown here is derived from an EMBL/GenBank/DDBJ whole genome shotgun (WGS) entry which is preliminary data.</text>
</comment>